<name>A0A182FWA3_ANOAL</name>
<reference evidence="1 2" key="1">
    <citation type="journal article" date="2017" name="G3 (Bethesda)">
        <title>The Physical Genome Mapping of Anopheles albimanus Corrected Scaffold Misassemblies and Identified Interarm Rearrangements in Genus Anopheles.</title>
        <authorList>
            <person name="Artemov G.N."/>
            <person name="Peery A.N."/>
            <person name="Jiang X."/>
            <person name="Tu Z."/>
            <person name="Stegniy V.N."/>
            <person name="Sharakhova M.V."/>
            <person name="Sharakhov I.V."/>
        </authorList>
    </citation>
    <scope>NUCLEOTIDE SEQUENCE [LARGE SCALE GENOMIC DNA]</scope>
    <source>
        <strain evidence="1 2">ALBI9_A</strain>
    </source>
</reference>
<dbReference type="Proteomes" id="UP000069272">
    <property type="component" value="Chromosome 3R"/>
</dbReference>
<dbReference type="STRING" id="7167.A0A182FWA3"/>
<accession>A0A182FWA3</accession>
<proteinExistence type="predicted"/>
<dbReference type="VEuPathDB" id="VectorBase:AALB20_032401"/>
<sequence length="100" mass="11113">MGLVLAIGIPVALVLAISFFMKSSKEMPKNWSQFMCEVRMQICGFQAILEDCFMRSRNRVARSFRSQPGHIDALLIVESDAAPARVLGSGCGFMKDRQPC</sequence>
<dbReference type="AlphaFoldDB" id="A0A182FWA3"/>
<evidence type="ECO:0000313" key="2">
    <source>
        <dbReference type="Proteomes" id="UP000069272"/>
    </source>
</evidence>
<keyword evidence="2" id="KW-1185">Reference proteome</keyword>
<dbReference type="EnsemblMetazoa" id="AALB010839-RA">
    <property type="protein sequence ID" value="AALB010839-PA"/>
    <property type="gene ID" value="AALB010839"/>
</dbReference>
<protein>
    <submittedName>
        <fullName evidence="1">Uncharacterized protein</fullName>
    </submittedName>
</protein>
<reference evidence="1" key="2">
    <citation type="submission" date="2022-08" db="UniProtKB">
        <authorList>
            <consortium name="EnsemblMetazoa"/>
        </authorList>
    </citation>
    <scope>IDENTIFICATION</scope>
    <source>
        <strain evidence="1">STECLA/ALBI9_A</strain>
    </source>
</reference>
<dbReference type="VEuPathDB" id="VectorBase:AALB010839"/>
<evidence type="ECO:0000313" key="1">
    <source>
        <dbReference type="EnsemblMetazoa" id="AALB010839-PA"/>
    </source>
</evidence>
<organism evidence="1 2">
    <name type="scientific">Anopheles albimanus</name>
    <name type="common">New world malaria mosquito</name>
    <dbReference type="NCBI Taxonomy" id="7167"/>
    <lineage>
        <taxon>Eukaryota</taxon>
        <taxon>Metazoa</taxon>
        <taxon>Ecdysozoa</taxon>
        <taxon>Arthropoda</taxon>
        <taxon>Hexapoda</taxon>
        <taxon>Insecta</taxon>
        <taxon>Pterygota</taxon>
        <taxon>Neoptera</taxon>
        <taxon>Endopterygota</taxon>
        <taxon>Diptera</taxon>
        <taxon>Nematocera</taxon>
        <taxon>Culicoidea</taxon>
        <taxon>Culicidae</taxon>
        <taxon>Anophelinae</taxon>
        <taxon>Anopheles</taxon>
    </lineage>
</organism>